<dbReference type="InterPro" id="IPR050483">
    <property type="entry name" value="CoA-transferase_III_domain"/>
</dbReference>
<dbReference type="SUPFAM" id="SSF89796">
    <property type="entry name" value="CoA-transferase family III (CaiB/BaiF)"/>
    <property type="match status" value="1"/>
</dbReference>
<gene>
    <name evidence="2" type="ORF">IT775_05505</name>
</gene>
<dbReference type="Gene3D" id="3.30.1540.10">
    <property type="entry name" value="formyl-coa transferase, domain 3"/>
    <property type="match status" value="1"/>
</dbReference>
<dbReference type="Pfam" id="PF02515">
    <property type="entry name" value="CoA_transf_3"/>
    <property type="match status" value="1"/>
</dbReference>
<dbReference type="PANTHER" id="PTHR48207:SF3">
    <property type="entry name" value="SUCCINATE--HYDROXYMETHYLGLUTARATE COA-TRANSFERASE"/>
    <property type="match status" value="1"/>
</dbReference>
<accession>A0ABS5HNN7</accession>
<dbReference type="Gene3D" id="3.40.50.10540">
    <property type="entry name" value="Crotonobetainyl-coa:carnitine coa-transferase, domain 1"/>
    <property type="match status" value="1"/>
</dbReference>
<sequence>MTSPLEGLKVVELARILAGPWAGQTLSDLGAEVIKVESPAGDDTRQWGPPFIERGDDKTAAYFHSCNRGKHSITVDFRTPEGQQQVRELVKDADILIENFKCGGLKKYGLDYDSLKEVNPRLIYCSITGFGQDGPYAHRAGYDYIIQGMSGLMSITGDPEGQPQRVGVAVTDIFTGVYSVAGILATLYQRERTGKGQHIDMALLDVAVSVTANQGMNYLSTGTPPGRTGNYHPNLTPYQVFDCADGYIIIATGNDAQYQRLCALLGLDWMAEAPEFLKNADRVANRPRMIELLMGETRKRSKAELLAGCEERGIPAGPINDMADVFADPHVQARGMQVELDGVPGIRSPFRFSDAELKLDHPSPRLGESYKAGK</sequence>
<dbReference type="RefSeq" id="WP_212700089.1">
    <property type="nucleotide sequence ID" value="NZ_JADMKU010000003.1"/>
</dbReference>
<dbReference type="InterPro" id="IPR023606">
    <property type="entry name" value="CoA-Trfase_III_dom_1_sf"/>
</dbReference>
<organism evidence="2 3">
    <name type="scientific">Thalassovita aquimarina</name>
    <dbReference type="NCBI Taxonomy" id="2785917"/>
    <lineage>
        <taxon>Bacteria</taxon>
        <taxon>Pseudomonadati</taxon>
        <taxon>Pseudomonadota</taxon>
        <taxon>Alphaproteobacteria</taxon>
        <taxon>Rhodobacterales</taxon>
        <taxon>Roseobacteraceae</taxon>
        <taxon>Thalassovita</taxon>
    </lineage>
</organism>
<dbReference type="InterPro" id="IPR003673">
    <property type="entry name" value="CoA-Trfase_fam_III"/>
</dbReference>
<dbReference type="PANTHER" id="PTHR48207">
    <property type="entry name" value="SUCCINATE--HYDROXYMETHYLGLUTARATE COA-TRANSFERASE"/>
    <property type="match status" value="1"/>
</dbReference>
<name>A0ABS5HNN7_9RHOB</name>
<proteinExistence type="predicted"/>
<keyword evidence="3" id="KW-1185">Reference proteome</keyword>
<evidence type="ECO:0000256" key="1">
    <source>
        <dbReference type="ARBA" id="ARBA00022679"/>
    </source>
</evidence>
<comment type="caution">
    <text evidence="2">The sequence shown here is derived from an EMBL/GenBank/DDBJ whole genome shotgun (WGS) entry which is preliminary data.</text>
</comment>
<keyword evidence="1 2" id="KW-0808">Transferase</keyword>
<evidence type="ECO:0000313" key="3">
    <source>
        <dbReference type="Proteomes" id="UP001195941"/>
    </source>
</evidence>
<protein>
    <submittedName>
        <fullName evidence="2">CoA transferase</fullName>
    </submittedName>
</protein>
<evidence type="ECO:0000313" key="2">
    <source>
        <dbReference type="EMBL" id="MBR9650581.1"/>
    </source>
</evidence>
<dbReference type="GO" id="GO:0016740">
    <property type="term" value="F:transferase activity"/>
    <property type="evidence" value="ECO:0007669"/>
    <property type="project" value="UniProtKB-KW"/>
</dbReference>
<dbReference type="EMBL" id="JADMKU010000003">
    <property type="protein sequence ID" value="MBR9650581.1"/>
    <property type="molecule type" value="Genomic_DNA"/>
</dbReference>
<dbReference type="Proteomes" id="UP001195941">
    <property type="component" value="Unassembled WGS sequence"/>
</dbReference>
<reference evidence="2 3" key="1">
    <citation type="journal article" date="2021" name="Arch. Microbiol.">
        <title>Thalassobius aquimarinus sp. nov., isolated from the Sea of Japan seashore.</title>
        <authorList>
            <person name="Kurilenko V.V."/>
            <person name="Romanenko L.A."/>
            <person name="Chernysheva N.Y."/>
            <person name="Velansky P.V."/>
            <person name="Tekutyeva L.A."/>
            <person name="Isaeva M.P."/>
            <person name="Mikhailov V.V."/>
        </authorList>
    </citation>
    <scope>NUCLEOTIDE SEQUENCE [LARGE SCALE GENOMIC DNA]</scope>
    <source>
        <strain evidence="2 3">KMM 8518</strain>
    </source>
</reference>
<dbReference type="InterPro" id="IPR044855">
    <property type="entry name" value="CoA-Trfase_III_dom3_sf"/>
</dbReference>